<dbReference type="InterPro" id="IPR049675">
    <property type="entry name" value="QatB"/>
</dbReference>
<dbReference type="Proteomes" id="UP000183974">
    <property type="component" value="Unassembled WGS sequence"/>
</dbReference>
<dbReference type="RefSeq" id="WP_073037492.1">
    <property type="nucleotide sequence ID" value="NZ_BMLR01000020.1"/>
</dbReference>
<gene>
    <name evidence="2" type="ORF">SAMN05444398_12021</name>
</gene>
<evidence type="ECO:0000256" key="1">
    <source>
        <dbReference type="SAM" id="MobiDB-lite"/>
    </source>
</evidence>
<organism evidence="2 3">
    <name type="scientific">Roseovarius pacificus</name>
    <dbReference type="NCBI Taxonomy" id="337701"/>
    <lineage>
        <taxon>Bacteria</taxon>
        <taxon>Pseudomonadati</taxon>
        <taxon>Pseudomonadota</taxon>
        <taxon>Alphaproteobacteria</taxon>
        <taxon>Rhodobacterales</taxon>
        <taxon>Roseobacteraceae</taxon>
        <taxon>Roseovarius</taxon>
    </lineage>
</organism>
<keyword evidence="3" id="KW-1185">Reference proteome</keyword>
<reference evidence="2 3" key="1">
    <citation type="submission" date="2016-11" db="EMBL/GenBank/DDBJ databases">
        <authorList>
            <person name="Jaros S."/>
            <person name="Januszkiewicz K."/>
            <person name="Wedrychowicz H."/>
        </authorList>
    </citation>
    <scope>NUCLEOTIDE SEQUENCE [LARGE SCALE GENOMIC DNA]</scope>
    <source>
        <strain evidence="2 3">DSM 29589</strain>
    </source>
</reference>
<proteinExistence type="predicted"/>
<evidence type="ECO:0000313" key="3">
    <source>
        <dbReference type="Proteomes" id="UP000183974"/>
    </source>
</evidence>
<dbReference type="STRING" id="337701.SAMN05444398_12021"/>
<dbReference type="OrthoDB" id="2024989at2"/>
<name>A0A1M7JHL1_9RHOB</name>
<dbReference type="AlphaFoldDB" id="A0A1M7JHL1"/>
<dbReference type="EMBL" id="FRBR01000020">
    <property type="protein sequence ID" value="SHM52522.1"/>
    <property type="molecule type" value="Genomic_DNA"/>
</dbReference>
<accession>A0A1M7JHL1</accession>
<protein>
    <submittedName>
        <fullName evidence="2">Uncharacterized protein</fullName>
    </submittedName>
</protein>
<evidence type="ECO:0000313" key="2">
    <source>
        <dbReference type="EMBL" id="SHM52522.1"/>
    </source>
</evidence>
<sequence length="290" mass="30045">MGTSNSYGGPASGLVPDWVDDVDSGMGSGDEGSDQAGSDSSETEKPTPGEADGLSAAQTPPDVETPDGNFTYPRGQFTRFTNGGGSKSLGRALKGYVSAAGGGAGAARRMPHSTRVASGVAGLASAVANEGAEAALARFDLQDLAGRPAAEVLEAVAEVICPDGGTIDESIARDAMLEAIAEVAEDDPGAFDELSRDQLDEFLCDVITRSVVTKVLNEIGTNALHGSASDADFREAERITRDFTQGRVRDALGNRFDVGSQPTQSEIDRSISEVYANTFDMLGAVLETMQ</sequence>
<dbReference type="NCBIfam" id="NF041924">
    <property type="entry name" value="QatB"/>
    <property type="match status" value="1"/>
</dbReference>
<feature type="region of interest" description="Disordered" evidence="1">
    <location>
        <begin position="1"/>
        <end position="84"/>
    </location>
</feature>